<name>A0A017TC82_9BACT</name>
<keyword evidence="4" id="KW-1133">Transmembrane helix</keyword>
<evidence type="ECO:0000313" key="6">
    <source>
        <dbReference type="Proteomes" id="UP000019678"/>
    </source>
</evidence>
<feature type="transmembrane region" description="Helical" evidence="4">
    <location>
        <begin position="12"/>
        <end position="37"/>
    </location>
</feature>
<dbReference type="STRING" id="1192034.CAP_1556"/>
<dbReference type="OrthoDB" id="9766361at2"/>
<dbReference type="RefSeq" id="WP_052374725.1">
    <property type="nucleotide sequence ID" value="NZ_ASRX01000014.1"/>
</dbReference>
<dbReference type="EMBL" id="ASRX01000014">
    <property type="protein sequence ID" value="EYF06859.1"/>
    <property type="molecule type" value="Genomic_DNA"/>
</dbReference>
<dbReference type="PANTHER" id="PTHR43343">
    <property type="entry name" value="PEPTIDASE S12"/>
    <property type="match status" value="1"/>
</dbReference>
<evidence type="ECO:0000256" key="1">
    <source>
        <dbReference type="ARBA" id="ARBA00022670"/>
    </source>
</evidence>
<dbReference type="Gene3D" id="2.40.10.120">
    <property type="match status" value="1"/>
</dbReference>
<sequence length="431" mass="44331">MSQEPSPRLRLACGLAKLAAIPLGLVGTGISLMAAVGSMTGSIYARLGAALVGTIIVPLAIADRLLPKDDPRRARGIVTDVFAVGLLGFAFVFTAAGNKATRPLLIAEGDRLVRAGWTNLARVAYVLASAQVTWPEIAPEAQTTAGAAGTGDKATAPVDAAAGTSTSSAGTAAVSDAGVTDAGVTDAAAVDAANAADAADAAVPADAGAVPVERTPAELFQKLSPAVVTIFVLGAEGQRTGSGTGFFIDREGTLVTNHHVIKEARRLRLKLKSGATYEQVDLLSDIAESDLALLRVDLAKPSNDAGAPEAPEPLPLGDSEKVVVGEHAVSIGNPLGLEHTLTDGLISSRRVYEGRPWIQMSVPISPGNSGGPVFNMRGEVIGISTATLSGPFSPAQNLNLAIPVNELKRHILPTYPQRRRFGDEGASPTQW</sequence>
<accession>A0A017TC82</accession>
<dbReference type="Pfam" id="PF13365">
    <property type="entry name" value="Trypsin_2"/>
    <property type="match status" value="1"/>
</dbReference>
<proteinExistence type="predicted"/>
<reference evidence="5 6" key="1">
    <citation type="submission" date="2013-05" db="EMBL/GenBank/DDBJ databases">
        <title>Genome assembly of Chondromyces apiculatus DSM 436.</title>
        <authorList>
            <person name="Sharma G."/>
            <person name="Khatri I."/>
            <person name="Kaur C."/>
            <person name="Mayilraj S."/>
            <person name="Subramanian S."/>
        </authorList>
    </citation>
    <scope>NUCLEOTIDE SEQUENCE [LARGE SCALE GENOMIC DNA]</scope>
    <source>
        <strain evidence="5 6">DSM 436</strain>
    </source>
</reference>
<feature type="transmembrane region" description="Helical" evidence="4">
    <location>
        <begin position="43"/>
        <end position="62"/>
    </location>
</feature>
<protein>
    <submittedName>
        <fullName evidence="5">HtrA protease/chaperone protein</fullName>
    </submittedName>
</protein>
<keyword evidence="6" id="KW-1185">Reference proteome</keyword>
<feature type="region of interest" description="Disordered" evidence="3">
    <location>
        <begin position="143"/>
        <end position="168"/>
    </location>
</feature>
<comment type="caution">
    <text evidence="5">The sequence shown here is derived from an EMBL/GenBank/DDBJ whole genome shotgun (WGS) entry which is preliminary data.</text>
</comment>
<evidence type="ECO:0000256" key="4">
    <source>
        <dbReference type="SAM" id="Phobius"/>
    </source>
</evidence>
<dbReference type="SUPFAM" id="SSF50494">
    <property type="entry name" value="Trypsin-like serine proteases"/>
    <property type="match status" value="1"/>
</dbReference>
<keyword evidence="1 5" id="KW-0645">Protease</keyword>
<dbReference type="AlphaFoldDB" id="A0A017TC82"/>
<evidence type="ECO:0000256" key="2">
    <source>
        <dbReference type="ARBA" id="ARBA00022801"/>
    </source>
</evidence>
<dbReference type="PRINTS" id="PR00834">
    <property type="entry name" value="PROTEASES2C"/>
</dbReference>
<dbReference type="GO" id="GO:0006508">
    <property type="term" value="P:proteolysis"/>
    <property type="evidence" value="ECO:0007669"/>
    <property type="project" value="UniProtKB-KW"/>
</dbReference>
<keyword evidence="4" id="KW-0812">Transmembrane</keyword>
<keyword evidence="2" id="KW-0378">Hydrolase</keyword>
<dbReference type="InterPro" id="IPR009003">
    <property type="entry name" value="Peptidase_S1_PA"/>
</dbReference>
<dbReference type="Proteomes" id="UP000019678">
    <property type="component" value="Unassembled WGS sequence"/>
</dbReference>
<dbReference type="eggNOG" id="COG0265">
    <property type="taxonomic scope" value="Bacteria"/>
</dbReference>
<evidence type="ECO:0000256" key="3">
    <source>
        <dbReference type="SAM" id="MobiDB-lite"/>
    </source>
</evidence>
<gene>
    <name evidence="5" type="ORF">CAP_1556</name>
</gene>
<dbReference type="InterPro" id="IPR001940">
    <property type="entry name" value="Peptidase_S1C"/>
</dbReference>
<dbReference type="GO" id="GO:0004252">
    <property type="term" value="F:serine-type endopeptidase activity"/>
    <property type="evidence" value="ECO:0007669"/>
    <property type="project" value="InterPro"/>
</dbReference>
<organism evidence="5 6">
    <name type="scientific">Chondromyces apiculatus DSM 436</name>
    <dbReference type="NCBI Taxonomy" id="1192034"/>
    <lineage>
        <taxon>Bacteria</taxon>
        <taxon>Pseudomonadati</taxon>
        <taxon>Myxococcota</taxon>
        <taxon>Polyangia</taxon>
        <taxon>Polyangiales</taxon>
        <taxon>Polyangiaceae</taxon>
        <taxon>Chondromyces</taxon>
    </lineage>
</organism>
<keyword evidence="4" id="KW-0472">Membrane</keyword>
<dbReference type="PANTHER" id="PTHR43343:SF3">
    <property type="entry name" value="PROTEASE DO-LIKE 8, CHLOROPLASTIC"/>
    <property type="match status" value="1"/>
</dbReference>
<feature type="transmembrane region" description="Helical" evidence="4">
    <location>
        <begin position="74"/>
        <end position="96"/>
    </location>
</feature>
<evidence type="ECO:0000313" key="5">
    <source>
        <dbReference type="EMBL" id="EYF06859.1"/>
    </source>
</evidence>
<dbReference type="InterPro" id="IPR051201">
    <property type="entry name" value="Chloro_Bact_Ser_Proteases"/>
</dbReference>